<dbReference type="Proteomes" id="UP000183508">
    <property type="component" value="Unassembled WGS sequence"/>
</dbReference>
<protein>
    <submittedName>
        <fullName evidence="2">FeoC like transcriptional regulator</fullName>
    </submittedName>
</protein>
<sequence>MLSRIEAAFAARKVWTMDELAAHVGVSVEMVRAGVEQLKRMGRLTESAAGRMGHCVNPTHACNRCAFEGLCLEQTGRQAVFHGMERPAQRHKPTGPGR</sequence>
<reference evidence="3" key="1">
    <citation type="submission" date="2016-10" db="EMBL/GenBank/DDBJ databases">
        <authorList>
            <person name="Varghese N."/>
        </authorList>
    </citation>
    <scope>NUCLEOTIDE SEQUENCE [LARGE SCALE GENOMIC DNA]</scope>
    <source>
        <strain evidence="3">DSM 17980</strain>
    </source>
</reference>
<dbReference type="Pfam" id="PF09012">
    <property type="entry name" value="FeoC"/>
    <property type="match status" value="1"/>
</dbReference>
<dbReference type="InterPro" id="IPR036388">
    <property type="entry name" value="WH-like_DNA-bd_sf"/>
</dbReference>
<dbReference type="Gene3D" id="1.10.10.10">
    <property type="entry name" value="Winged helix-like DNA-binding domain superfamily/Winged helix DNA-binding domain"/>
    <property type="match status" value="1"/>
</dbReference>
<gene>
    <name evidence="2" type="ORF">SAMN05421543_10272</name>
</gene>
<proteinExistence type="predicted"/>
<dbReference type="InterPro" id="IPR015102">
    <property type="entry name" value="Tscrpt_reg_HTH_FeoC"/>
</dbReference>
<dbReference type="STRING" id="392015.SAMN05421543_10272"/>
<dbReference type="OrthoDB" id="2376420at2"/>
<name>A0A1I7G8N3_9BACL</name>
<feature type="domain" description="Transcriptional regulator HTH-type FeoC" evidence="1">
    <location>
        <begin position="1"/>
        <end position="65"/>
    </location>
</feature>
<accession>A0A1I7G8N3</accession>
<organism evidence="2 3">
    <name type="scientific">Alicyclobacillus macrosporangiidus</name>
    <dbReference type="NCBI Taxonomy" id="392015"/>
    <lineage>
        <taxon>Bacteria</taxon>
        <taxon>Bacillati</taxon>
        <taxon>Bacillota</taxon>
        <taxon>Bacilli</taxon>
        <taxon>Bacillales</taxon>
        <taxon>Alicyclobacillaceae</taxon>
        <taxon>Alicyclobacillus</taxon>
    </lineage>
</organism>
<evidence type="ECO:0000259" key="1">
    <source>
        <dbReference type="Pfam" id="PF09012"/>
    </source>
</evidence>
<dbReference type="InterPro" id="IPR036390">
    <property type="entry name" value="WH_DNA-bd_sf"/>
</dbReference>
<evidence type="ECO:0000313" key="3">
    <source>
        <dbReference type="Proteomes" id="UP000183508"/>
    </source>
</evidence>
<dbReference type="RefSeq" id="WP_074949424.1">
    <property type="nucleotide sequence ID" value="NZ_FPBV01000002.1"/>
</dbReference>
<dbReference type="EMBL" id="FPBV01000002">
    <property type="protein sequence ID" value="SFU44825.1"/>
    <property type="molecule type" value="Genomic_DNA"/>
</dbReference>
<keyword evidence="3" id="KW-1185">Reference proteome</keyword>
<evidence type="ECO:0000313" key="2">
    <source>
        <dbReference type="EMBL" id="SFU44825.1"/>
    </source>
</evidence>
<dbReference type="AlphaFoldDB" id="A0A1I7G8N3"/>
<dbReference type="SUPFAM" id="SSF46785">
    <property type="entry name" value="Winged helix' DNA-binding domain"/>
    <property type="match status" value="1"/>
</dbReference>